<evidence type="ECO:0000313" key="1">
    <source>
        <dbReference type="EMBL" id="KAG0442224.1"/>
    </source>
</evidence>
<name>A0AC60QSM0_IXOPE</name>
<feature type="non-terminal residue" evidence="1">
    <location>
        <position position="500"/>
    </location>
</feature>
<sequence length="500" mass="56236">MAEGGRVVSCEEAEVLLRDVDSYRLCGGAVPTSNVPRSYLTKGLEGQVVTREGTYFSNRCTGKEPTEGQACISCRYLRKALLTRRSRVQRSVKKHVRNITQKLRAAAQKNRRLLSRNANLQAQLKQMQNDNASKPDEVLQAEIATLPPKQQECVRQCFSAAKKRSSKGNTYSKDWVLECILMKMKSARLYEHLRKHDIISLPSKSTLKRYLRIYKSGYGFNHKVLKQLKQKTRHISSFKRRGGLLVDEIKLSEHLTVTPSGHIEGFVDMGSSMTEGQNVVCDHGMIIMFVPFTGKWTQIIGAFATNGNAKAEELAKVLIEATILAEASGLIVDFLNSDDASWNRRMWKILGIGVKSGKVTCKLEHPVDSSRHLHFLSDFPHLLKCLRNTLLKYPLNTPDGMVSMRPVREAFKKDSSNVTLKAMPGLTSVHLQPNGFEKMRVSFAFQLFGDRVINGLQFFQDELESSCSSFEATLSFFSTSEGLPERKFVFVKSVASVYIP</sequence>
<reference evidence="1 2" key="1">
    <citation type="journal article" date="2020" name="Cell">
        <title>Large-Scale Comparative Analyses of Tick Genomes Elucidate Their Genetic Diversity and Vector Capacities.</title>
        <authorList>
            <consortium name="Tick Genome and Microbiome Consortium (TIGMIC)"/>
            <person name="Jia N."/>
            <person name="Wang J."/>
            <person name="Shi W."/>
            <person name="Du L."/>
            <person name="Sun Y."/>
            <person name="Zhan W."/>
            <person name="Jiang J.F."/>
            <person name="Wang Q."/>
            <person name="Zhang B."/>
            <person name="Ji P."/>
            <person name="Bell-Sakyi L."/>
            <person name="Cui X.M."/>
            <person name="Yuan T.T."/>
            <person name="Jiang B.G."/>
            <person name="Yang W.F."/>
            <person name="Lam T.T."/>
            <person name="Chang Q.C."/>
            <person name="Ding S.J."/>
            <person name="Wang X.J."/>
            <person name="Zhu J.G."/>
            <person name="Ruan X.D."/>
            <person name="Zhao L."/>
            <person name="Wei J.T."/>
            <person name="Ye R.Z."/>
            <person name="Que T.C."/>
            <person name="Du C.H."/>
            <person name="Zhou Y.H."/>
            <person name="Cheng J.X."/>
            <person name="Dai P.F."/>
            <person name="Guo W.B."/>
            <person name="Han X.H."/>
            <person name="Huang E.J."/>
            <person name="Li L.F."/>
            <person name="Wei W."/>
            <person name="Gao Y.C."/>
            <person name="Liu J.Z."/>
            <person name="Shao H.Z."/>
            <person name="Wang X."/>
            <person name="Wang C.C."/>
            <person name="Yang T.C."/>
            <person name="Huo Q.B."/>
            <person name="Li W."/>
            <person name="Chen H.Y."/>
            <person name="Chen S.E."/>
            <person name="Zhou L.G."/>
            <person name="Ni X.B."/>
            <person name="Tian J.H."/>
            <person name="Sheng Y."/>
            <person name="Liu T."/>
            <person name="Pan Y.S."/>
            <person name="Xia L.Y."/>
            <person name="Li J."/>
            <person name="Zhao F."/>
            <person name="Cao W.C."/>
        </authorList>
    </citation>
    <scope>NUCLEOTIDE SEQUENCE [LARGE SCALE GENOMIC DNA]</scope>
    <source>
        <strain evidence="1">Iper-2018</strain>
    </source>
</reference>
<keyword evidence="2" id="KW-1185">Reference proteome</keyword>
<comment type="caution">
    <text evidence="1">The sequence shown here is derived from an EMBL/GenBank/DDBJ whole genome shotgun (WGS) entry which is preliminary data.</text>
</comment>
<gene>
    <name evidence="1" type="ORF">HPB47_015758</name>
</gene>
<protein>
    <submittedName>
        <fullName evidence="1">Uncharacterized protein</fullName>
    </submittedName>
</protein>
<dbReference type="EMBL" id="JABSTQ010004424">
    <property type="protein sequence ID" value="KAG0442224.1"/>
    <property type="molecule type" value="Genomic_DNA"/>
</dbReference>
<dbReference type="Proteomes" id="UP000805193">
    <property type="component" value="Unassembled WGS sequence"/>
</dbReference>
<proteinExistence type="predicted"/>
<evidence type="ECO:0000313" key="2">
    <source>
        <dbReference type="Proteomes" id="UP000805193"/>
    </source>
</evidence>
<organism evidence="1 2">
    <name type="scientific">Ixodes persulcatus</name>
    <name type="common">Taiga tick</name>
    <dbReference type="NCBI Taxonomy" id="34615"/>
    <lineage>
        <taxon>Eukaryota</taxon>
        <taxon>Metazoa</taxon>
        <taxon>Ecdysozoa</taxon>
        <taxon>Arthropoda</taxon>
        <taxon>Chelicerata</taxon>
        <taxon>Arachnida</taxon>
        <taxon>Acari</taxon>
        <taxon>Parasitiformes</taxon>
        <taxon>Ixodida</taxon>
        <taxon>Ixodoidea</taxon>
        <taxon>Ixodidae</taxon>
        <taxon>Ixodinae</taxon>
        <taxon>Ixodes</taxon>
    </lineage>
</organism>
<accession>A0AC60QSM0</accession>